<keyword evidence="8" id="KW-1185">Reference proteome</keyword>
<dbReference type="AlphaFoldDB" id="A0A9P6K3N7"/>
<proteinExistence type="inferred from homology"/>
<dbReference type="InterPro" id="IPR018506">
    <property type="entry name" value="Cyt_B5_heme-BS"/>
</dbReference>
<dbReference type="GO" id="GO:0004128">
    <property type="term" value="F:cytochrome-b5 reductase activity, acting on NAD(P)H"/>
    <property type="evidence" value="ECO:0007669"/>
    <property type="project" value="TreeGrafter"/>
</dbReference>
<dbReference type="InterPro" id="IPR001199">
    <property type="entry name" value="Cyt_B5-like_heme/steroid-bd"/>
</dbReference>
<gene>
    <name evidence="7" type="ORF">EC957_011774</name>
</gene>
<evidence type="ECO:0000313" key="8">
    <source>
        <dbReference type="Proteomes" id="UP000723463"/>
    </source>
</evidence>
<protein>
    <recommendedName>
        <fullName evidence="6">Cytochrome b5 heme-binding domain-containing protein</fullName>
    </recommendedName>
</protein>
<dbReference type="Pfam" id="PF00173">
    <property type="entry name" value="Cyt-b5"/>
    <property type="match status" value="1"/>
</dbReference>
<dbReference type="InterPro" id="IPR051872">
    <property type="entry name" value="Cytochrome_b5/Flavoprotein_Rdt"/>
</dbReference>
<dbReference type="PANTHER" id="PTHR46237">
    <property type="entry name" value="CYTOCHROME B5 REDUCTASE 4 FAMILY MEMBER"/>
    <property type="match status" value="1"/>
</dbReference>
<evidence type="ECO:0000313" key="7">
    <source>
        <dbReference type="EMBL" id="KAF9544667.1"/>
    </source>
</evidence>
<dbReference type="GO" id="GO:0005737">
    <property type="term" value="C:cytoplasm"/>
    <property type="evidence" value="ECO:0007669"/>
    <property type="project" value="TreeGrafter"/>
</dbReference>
<keyword evidence="1 4" id="KW-0349">Heme</keyword>
<keyword evidence="2 4" id="KW-0479">Metal-binding</keyword>
<evidence type="ECO:0000256" key="4">
    <source>
        <dbReference type="RuleBase" id="RU362121"/>
    </source>
</evidence>
<feature type="region of interest" description="Disordered" evidence="5">
    <location>
        <begin position="89"/>
        <end position="116"/>
    </location>
</feature>
<name>A0A9P6K3N7_9FUNG</name>
<dbReference type="PANTHER" id="PTHR46237:SF1">
    <property type="entry name" value="CYTOCHROME B5 REDUCTASE 4"/>
    <property type="match status" value="1"/>
</dbReference>
<feature type="compositionally biased region" description="Acidic residues" evidence="5">
    <location>
        <begin position="101"/>
        <end position="113"/>
    </location>
</feature>
<feature type="domain" description="Cytochrome b5 heme-binding" evidence="6">
    <location>
        <begin position="201"/>
        <end position="277"/>
    </location>
</feature>
<evidence type="ECO:0000256" key="2">
    <source>
        <dbReference type="ARBA" id="ARBA00022723"/>
    </source>
</evidence>
<evidence type="ECO:0000259" key="6">
    <source>
        <dbReference type="PROSITE" id="PS50255"/>
    </source>
</evidence>
<comment type="similarity">
    <text evidence="4">Belongs to the cytochrome b5 family.</text>
</comment>
<evidence type="ECO:0000256" key="3">
    <source>
        <dbReference type="ARBA" id="ARBA00023004"/>
    </source>
</evidence>
<dbReference type="InterPro" id="IPR036400">
    <property type="entry name" value="Cyt_B5-like_heme/steroid_sf"/>
</dbReference>
<dbReference type="FunFam" id="3.10.120.10:FF:000001">
    <property type="entry name" value="Cytochrome b5 reductase 4"/>
    <property type="match status" value="1"/>
</dbReference>
<evidence type="ECO:0000256" key="1">
    <source>
        <dbReference type="ARBA" id="ARBA00022617"/>
    </source>
</evidence>
<comment type="caution">
    <text evidence="7">The sequence shown here is derived from an EMBL/GenBank/DDBJ whole genome shotgun (WGS) entry which is preliminary data.</text>
</comment>
<organism evidence="7 8">
    <name type="scientific">Mortierella hygrophila</name>
    <dbReference type="NCBI Taxonomy" id="979708"/>
    <lineage>
        <taxon>Eukaryota</taxon>
        <taxon>Fungi</taxon>
        <taxon>Fungi incertae sedis</taxon>
        <taxon>Mucoromycota</taxon>
        <taxon>Mortierellomycotina</taxon>
        <taxon>Mortierellomycetes</taxon>
        <taxon>Mortierellales</taxon>
        <taxon>Mortierellaceae</taxon>
        <taxon>Mortierella</taxon>
    </lineage>
</organism>
<feature type="region of interest" description="Disordered" evidence="5">
    <location>
        <begin position="19"/>
        <end position="47"/>
    </location>
</feature>
<dbReference type="Gene3D" id="3.10.120.10">
    <property type="entry name" value="Cytochrome b5-like heme/steroid binding domain"/>
    <property type="match status" value="1"/>
</dbReference>
<feature type="compositionally biased region" description="Polar residues" evidence="5">
    <location>
        <begin position="25"/>
        <end position="38"/>
    </location>
</feature>
<dbReference type="GO" id="GO:0020037">
    <property type="term" value="F:heme binding"/>
    <property type="evidence" value="ECO:0007669"/>
    <property type="project" value="UniProtKB-UniRule"/>
</dbReference>
<accession>A0A9P6K3N7</accession>
<dbReference type="Proteomes" id="UP000723463">
    <property type="component" value="Unassembled WGS sequence"/>
</dbReference>
<dbReference type="SMART" id="SM01117">
    <property type="entry name" value="Cyt-b5"/>
    <property type="match status" value="1"/>
</dbReference>
<dbReference type="PROSITE" id="PS50255">
    <property type="entry name" value="CYTOCHROME_B5_2"/>
    <property type="match status" value="1"/>
</dbReference>
<sequence>MSYLFSAIKDYVRPHAIANAESTEESSTGNATQNSTITAPKKDTLAPATTTASHPYAYNVNSDQNRIMVLPESKNSSLSVPTISLNSLQPPIIRTTSSDGSNDDSDSDSENDSSEVKIATPYLAASTAIDTPFMTLSTADDPDNEVTPSFPAVGGPQRLAACSTDPKSKRRIKFALAPGHSPLDWARLTTSGKDLRGVDSFGRYTLEDVKEHKSYDDAWTVLNGKVYNMTAYLPFHPGGEKEIMRCAGRDGTRLFNLTHKWVNYEYMLKECQVGFLVSDGSSSNKLRAQ</sequence>
<dbReference type="PROSITE" id="PS00191">
    <property type="entry name" value="CYTOCHROME_B5_1"/>
    <property type="match status" value="1"/>
</dbReference>
<dbReference type="GO" id="GO:0046872">
    <property type="term" value="F:metal ion binding"/>
    <property type="evidence" value="ECO:0007669"/>
    <property type="project" value="UniProtKB-UniRule"/>
</dbReference>
<dbReference type="SUPFAM" id="SSF55856">
    <property type="entry name" value="Cytochrome b5-like heme/steroid binding domain"/>
    <property type="match status" value="1"/>
</dbReference>
<reference evidence="7" key="1">
    <citation type="journal article" date="2020" name="Fungal Divers.">
        <title>Resolving the Mortierellaceae phylogeny through synthesis of multi-gene phylogenetics and phylogenomics.</title>
        <authorList>
            <person name="Vandepol N."/>
            <person name="Liber J."/>
            <person name="Desiro A."/>
            <person name="Na H."/>
            <person name="Kennedy M."/>
            <person name="Barry K."/>
            <person name="Grigoriev I.V."/>
            <person name="Miller A.N."/>
            <person name="O'Donnell K."/>
            <person name="Stajich J.E."/>
            <person name="Bonito G."/>
        </authorList>
    </citation>
    <scope>NUCLEOTIDE SEQUENCE</scope>
    <source>
        <strain evidence="7">NRRL 2591</strain>
    </source>
</reference>
<keyword evidence="3 4" id="KW-0408">Iron</keyword>
<evidence type="ECO:0000256" key="5">
    <source>
        <dbReference type="SAM" id="MobiDB-lite"/>
    </source>
</evidence>
<dbReference type="EMBL" id="JAAAXW010000086">
    <property type="protein sequence ID" value="KAF9544667.1"/>
    <property type="molecule type" value="Genomic_DNA"/>
</dbReference>